<keyword evidence="5 7" id="KW-1133">Transmembrane helix</keyword>
<dbReference type="PANTHER" id="PTHR33884:SF3">
    <property type="entry name" value="UPF0410 PROTEIN YMGE"/>
    <property type="match status" value="1"/>
</dbReference>
<sequence>MTIASIIVWMLLGALSGWIASKLIGGIGTGLLGTILIGIAGSFLGGWLGSVLKISGATVGGLSLPSIFTAIFGSVVLLFLIKSLRR</sequence>
<evidence type="ECO:0000256" key="7">
    <source>
        <dbReference type="SAM" id="Phobius"/>
    </source>
</evidence>
<name>A1ZLM1_MICM2</name>
<reference evidence="8 9" key="1">
    <citation type="submission" date="2007-01" db="EMBL/GenBank/DDBJ databases">
        <authorList>
            <person name="Haygood M."/>
            <person name="Podell S."/>
            <person name="Anderson C."/>
            <person name="Hopkinson B."/>
            <person name="Roe K."/>
            <person name="Barbeau K."/>
            <person name="Gaasterland T."/>
            <person name="Ferriera S."/>
            <person name="Johnson J."/>
            <person name="Kravitz S."/>
            <person name="Beeson K."/>
            <person name="Sutton G."/>
            <person name="Rogers Y.-H."/>
            <person name="Friedman R."/>
            <person name="Frazier M."/>
            <person name="Venter J.C."/>
        </authorList>
    </citation>
    <scope>NUCLEOTIDE SEQUENCE [LARGE SCALE GENOMIC DNA]</scope>
    <source>
        <strain evidence="8 9">ATCC 23134</strain>
    </source>
</reference>
<dbReference type="PANTHER" id="PTHR33884">
    <property type="entry name" value="UPF0410 PROTEIN YMGE"/>
    <property type="match status" value="1"/>
</dbReference>
<evidence type="ECO:0000313" key="8">
    <source>
        <dbReference type="EMBL" id="EAY28775.1"/>
    </source>
</evidence>
<dbReference type="OrthoDB" id="5296069at2"/>
<comment type="similarity">
    <text evidence="2">Belongs to the UPF0410 family.</text>
</comment>
<evidence type="ECO:0000256" key="3">
    <source>
        <dbReference type="ARBA" id="ARBA00022475"/>
    </source>
</evidence>
<dbReference type="eggNOG" id="COG2261">
    <property type="taxonomic scope" value="Bacteria"/>
</dbReference>
<organism evidence="8 9">
    <name type="scientific">Microscilla marina ATCC 23134</name>
    <dbReference type="NCBI Taxonomy" id="313606"/>
    <lineage>
        <taxon>Bacteria</taxon>
        <taxon>Pseudomonadati</taxon>
        <taxon>Bacteroidota</taxon>
        <taxon>Cytophagia</taxon>
        <taxon>Cytophagales</taxon>
        <taxon>Microscillaceae</taxon>
        <taxon>Microscilla</taxon>
    </lineage>
</organism>
<gene>
    <name evidence="8" type="ORF">M23134_07873</name>
</gene>
<dbReference type="EMBL" id="AAWS01000014">
    <property type="protein sequence ID" value="EAY28775.1"/>
    <property type="molecule type" value="Genomic_DNA"/>
</dbReference>
<comment type="subcellular location">
    <subcellularLocation>
        <location evidence="1">Cell membrane</location>
        <topology evidence="1">Multi-pass membrane protein</topology>
    </subcellularLocation>
</comment>
<evidence type="ECO:0000256" key="2">
    <source>
        <dbReference type="ARBA" id="ARBA00011006"/>
    </source>
</evidence>
<keyword evidence="3" id="KW-1003">Cell membrane</keyword>
<evidence type="ECO:0000313" key="9">
    <source>
        <dbReference type="Proteomes" id="UP000004095"/>
    </source>
</evidence>
<feature type="transmembrane region" description="Helical" evidence="7">
    <location>
        <begin position="62"/>
        <end position="81"/>
    </location>
</feature>
<protein>
    <submittedName>
        <fullName evidence="8">Transglycosylase-associated protein</fullName>
    </submittedName>
</protein>
<evidence type="ECO:0000256" key="6">
    <source>
        <dbReference type="ARBA" id="ARBA00023136"/>
    </source>
</evidence>
<dbReference type="InterPro" id="IPR007341">
    <property type="entry name" value="Transgly_assoc"/>
</dbReference>
<keyword evidence="6 7" id="KW-0472">Membrane</keyword>
<dbReference type="GO" id="GO:0005886">
    <property type="term" value="C:plasma membrane"/>
    <property type="evidence" value="ECO:0007669"/>
    <property type="project" value="UniProtKB-SubCell"/>
</dbReference>
<keyword evidence="9" id="KW-1185">Reference proteome</keyword>
<dbReference type="Proteomes" id="UP000004095">
    <property type="component" value="Unassembled WGS sequence"/>
</dbReference>
<accession>A1ZLM1</accession>
<feature type="transmembrane region" description="Helical" evidence="7">
    <location>
        <begin position="31"/>
        <end position="50"/>
    </location>
</feature>
<evidence type="ECO:0000256" key="1">
    <source>
        <dbReference type="ARBA" id="ARBA00004651"/>
    </source>
</evidence>
<keyword evidence="4 7" id="KW-0812">Transmembrane</keyword>
<dbReference type="RefSeq" id="WP_002697537.1">
    <property type="nucleotide sequence ID" value="NZ_AAWS01000014.1"/>
</dbReference>
<comment type="caution">
    <text evidence="8">The sequence shown here is derived from an EMBL/GenBank/DDBJ whole genome shotgun (WGS) entry which is preliminary data.</text>
</comment>
<evidence type="ECO:0000256" key="5">
    <source>
        <dbReference type="ARBA" id="ARBA00022989"/>
    </source>
</evidence>
<dbReference type="AlphaFoldDB" id="A1ZLM1"/>
<evidence type="ECO:0000256" key="4">
    <source>
        <dbReference type="ARBA" id="ARBA00022692"/>
    </source>
</evidence>
<dbReference type="Pfam" id="PF04226">
    <property type="entry name" value="Transgly_assoc"/>
    <property type="match status" value="1"/>
</dbReference>
<feature type="transmembrane region" description="Helical" evidence="7">
    <location>
        <begin position="6"/>
        <end position="24"/>
    </location>
</feature>
<proteinExistence type="inferred from homology"/>